<evidence type="ECO:0000256" key="1">
    <source>
        <dbReference type="SAM" id="MobiDB-lite"/>
    </source>
</evidence>
<protein>
    <submittedName>
        <fullName evidence="2">Uncharacterized protein</fullName>
    </submittedName>
</protein>
<proteinExistence type="predicted"/>
<dbReference type="Proteomes" id="UP000051660">
    <property type="component" value="Unassembled WGS sequence"/>
</dbReference>
<name>A0A0R3MU92_9BRAD</name>
<sequence length="61" mass="6634">MLAEFGDAPNARILAAAKYGSEAQYFEREREGERNFHLNGVLNSPAWNGGGADTVDPISDH</sequence>
<evidence type="ECO:0000313" key="2">
    <source>
        <dbReference type="EMBL" id="KRR21373.1"/>
    </source>
</evidence>
<dbReference type="AlphaFoldDB" id="A0A0R3MU92"/>
<accession>A0A0R3MU92</accession>
<organism evidence="2 3">
    <name type="scientific">Bradyrhizobium lablabi</name>
    <dbReference type="NCBI Taxonomy" id="722472"/>
    <lineage>
        <taxon>Bacteria</taxon>
        <taxon>Pseudomonadati</taxon>
        <taxon>Pseudomonadota</taxon>
        <taxon>Alphaproteobacteria</taxon>
        <taxon>Hyphomicrobiales</taxon>
        <taxon>Nitrobacteraceae</taxon>
        <taxon>Bradyrhizobium</taxon>
    </lineage>
</organism>
<comment type="caution">
    <text evidence="2">The sequence shown here is derived from an EMBL/GenBank/DDBJ whole genome shotgun (WGS) entry which is preliminary data.</text>
</comment>
<evidence type="ECO:0000313" key="3">
    <source>
        <dbReference type="Proteomes" id="UP000051660"/>
    </source>
</evidence>
<dbReference type="EMBL" id="LLYB01000081">
    <property type="protein sequence ID" value="KRR21373.1"/>
    <property type="molecule type" value="Genomic_DNA"/>
</dbReference>
<reference evidence="2 3" key="1">
    <citation type="submission" date="2014-03" db="EMBL/GenBank/DDBJ databases">
        <title>Bradyrhizobium valentinum sp. nov., isolated from effective nodules of Lupinus mariae-josephae, a lupine endemic of basic-lime soils in Eastern Spain.</title>
        <authorList>
            <person name="Duran D."/>
            <person name="Rey L."/>
            <person name="Navarro A."/>
            <person name="Busquets A."/>
            <person name="Imperial J."/>
            <person name="Ruiz-Argueso T."/>
        </authorList>
    </citation>
    <scope>NUCLEOTIDE SEQUENCE [LARGE SCALE GENOMIC DNA]</scope>
    <source>
        <strain evidence="2 3">CCBAU 23086</strain>
    </source>
</reference>
<gene>
    <name evidence="2" type="ORF">CQ14_06905</name>
</gene>
<feature type="region of interest" description="Disordered" evidence="1">
    <location>
        <begin position="42"/>
        <end position="61"/>
    </location>
</feature>